<dbReference type="InterPro" id="IPR021869">
    <property type="entry name" value="RNase_Zc3h12_NYN"/>
</dbReference>
<dbReference type="RefSeq" id="WP_090211497.1">
    <property type="nucleotide sequence ID" value="NZ_FOYO01000001.1"/>
</dbReference>
<gene>
    <name evidence="3" type="ORF">SAMN04488002_0269</name>
</gene>
<dbReference type="AlphaFoldDB" id="A0A1I6FT87"/>
<feature type="region of interest" description="Disordered" evidence="1">
    <location>
        <begin position="29"/>
        <end position="55"/>
    </location>
</feature>
<evidence type="ECO:0000256" key="1">
    <source>
        <dbReference type="SAM" id="MobiDB-lite"/>
    </source>
</evidence>
<dbReference type="STRING" id="670154.SAMN04488002_0269"/>
<dbReference type="OrthoDB" id="5196680at2"/>
<reference evidence="4" key="1">
    <citation type="submission" date="2016-10" db="EMBL/GenBank/DDBJ databases">
        <authorList>
            <person name="Varghese N."/>
            <person name="Submissions S."/>
        </authorList>
    </citation>
    <scope>NUCLEOTIDE SEQUENCE [LARGE SCALE GENOMIC DNA]</scope>
    <source>
        <strain evidence="4">DSM 26921</strain>
    </source>
</reference>
<evidence type="ECO:0000259" key="2">
    <source>
        <dbReference type="Pfam" id="PF11977"/>
    </source>
</evidence>
<name>A0A1I6FT87_9RHOB</name>
<keyword evidence="4" id="KW-1185">Reference proteome</keyword>
<dbReference type="Proteomes" id="UP000199658">
    <property type="component" value="Unassembled WGS sequence"/>
</dbReference>
<organism evidence="3 4">
    <name type="scientific">Litoreibacter janthinus</name>
    <dbReference type="NCBI Taxonomy" id="670154"/>
    <lineage>
        <taxon>Bacteria</taxon>
        <taxon>Pseudomonadati</taxon>
        <taxon>Pseudomonadota</taxon>
        <taxon>Alphaproteobacteria</taxon>
        <taxon>Rhodobacterales</taxon>
        <taxon>Roseobacteraceae</taxon>
        <taxon>Litoreibacter</taxon>
    </lineage>
</organism>
<dbReference type="EMBL" id="FOYO01000001">
    <property type="protein sequence ID" value="SFR33141.1"/>
    <property type="molecule type" value="Genomic_DNA"/>
</dbReference>
<accession>A0A1I6FT87</accession>
<dbReference type="Pfam" id="PF11977">
    <property type="entry name" value="RNase_Zc3h12a"/>
    <property type="match status" value="1"/>
</dbReference>
<proteinExistence type="predicted"/>
<protein>
    <submittedName>
        <fullName evidence="3">Zc3h12a-like Ribonuclease NYN domain-containing protein</fullName>
    </submittedName>
</protein>
<dbReference type="Gene3D" id="3.40.50.11980">
    <property type="match status" value="1"/>
</dbReference>
<feature type="compositionally biased region" description="Basic residues" evidence="1">
    <location>
        <begin position="39"/>
        <end position="49"/>
    </location>
</feature>
<evidence type="ECO:0000313" key="3">
    <source>
        <dbReference type="EMBL" id="SFR33141.1"/>
    </source>
</evidence>
<sequence>MLYLMIAVTLFFWAIVAWILTRKPPEPLEPLDPLEPKKPVKSKPRKRAAKPAAPPAKKDYILIDGSNVMYWEDQSPKLQTVQDAVRLLLEKGFTPGVMFDANAGYLLFDGYKDDHEFARVLNLREDQVLVVAKGVQADPYLLNAARDLNARIVTNDFFRDWAKDFPEVRRRGHLIQGGYHNGKLWLDLDGSHQNAKKPSRKKR</sequence>
<feature type="domain" description="RNase NYN" evidence="2">
    <location>
        <begin position="58"/>
        <end position="171"/>
    </location>
</feature>
<evidence type="ECO:0000313" key="4">
    <source>
        <dbReference type="Proteomes" id="UP000199658"/>
    </source>
</evidence>